<reference evidence="2" key="1">
    <citation type="submission" date="2020-10" db="EMBL/GenBank/DDBJ databases">
        <title>Chromosome-scale genome assembly of the Allis shad, Alosa alosa.</title>
        <authorList>
            <person name="Margot Z."/>
            <person name="Christophe K."/>
            <person name="Cabau C."/>
            <person name="Louis A."/>
            <person name="Berthelot C."/>
            <person name="Parey E."/>
            <person name="Roest Crollius H."/>
            <person name="Montfort J."/>
            <person name="Robinson-Rechavi M."/>
            <person name="Bucao C."/>
            <person name="Bouchez O."/>
            <person name="Gislard M."/>
            <person name="Lluch J."/>
            <person name="Milhes M."/>
            <person name="Lampietro C."/>
            <person name="Lopez Roques C."/>
            <person name="Donnadieu C."/>
            <person name="Braasch I."/>
            <person name="Desvignes T."/>
            <person name="Postlethwait J."/>
            <person name="Bobe J."/>
            <person name="Guiguen Y."/>
        </authorList>
    </citation>
    <scope>NUCLEOTIDE SEQUENCE</scope>
    <source>
        <strain evidence="2">M-15738</strain>
        <tissue evidence="2">Blood</tissue>
    </source>
</reference>
<keyword evidence="3" id="KW-1185">Reference proteome</keyword>
<gene>
    <name evidence="2" type="ORF">AALO_G00108040</name>
</gene>
<evidence type="ECO:0000313" key="2">
    <source>
        <dbReference type="EMBL" id="KAG5276647.1"/>
    </source>
</evidence>
<dbReference type="AlphaFoldDB" id="A0AAV6GRS1"/>
<feature type="region of interest" description="Disordered" evidence="1">
    <location>
        <begin position="17"/>
        <end position="38"/>
    </location>
</feature>
<sequence length="68" mass="6785">MVPLRLSPAALALPADALGSAGTQGGHLESQAVNHPASPTLARSLGNGDLLGDVASVRGQCLRQTARA</sequence>
<proteinExistence type="predicted"/>
<name>A0AAV6GRS1_9TELE</name>
<protein>
    <recommendedName>
        <fullName evidence="4">Secreted protein</fullName>
    </recommendedName>
</protein>
<dbReference type="EMBL" id="JADWDJ010000008">
    <property type="protein sequence ID" value="KAG5276647.1"/>
    <property type="molecule type" value="Genomic_DNA"/>
</dbReference>
<evidence type="ECO:0000256" key="1">
    <source>
        <dbReference type="SAM" id="MobiDB-lite"/>
    </source>
</evidence>
<organism evidence="2 3">
    <name type="scientific">Alosa alosa</name>
    <name type="common">allis shad</name>
    <dbReference type="NCBI Taxonomy" id="278164"/>
    <lineage>
        <taxon>Eukaryota</taxon>
        <taxon>Metazoa</taxon>
        <taxon>Chordata</taxon>
        <taxon>Craniata</taxon>
        <taxon>Vertebrata</taxon>
        <taxon>Euteleostomi</taxon>
        <taxon>Actinopterygii</taxon>
        <taxon>Neopterygii</taxon>
        <taxon>Teleostei</taxon>
        <taxon>Clupei</taxon>
        <taxon>Clupeiformes</taxon>
        <taxon>Clupeoidei</taxon>
        <taxon>Clupeidae</taxon>
        <taxon>Alosa</taxon>
    </lineage>
</organism>
<evidence type="ECO:0008006" key="4">
    <source>
        <dbReference type="Google" id="ProtNLM"/>
    </source>
</evidence>
<dbReference type="Proteomes" id="UP000823561">
    <property type="component" value="Chromosome 8"/>
</dbReference>
<comment type="caution">
    <text evidence="2">The sequence shown here is derived from an EMBL/GenBank/DDBJ whole genome shotgun (WGS) entry which is preliminary data.</text>
</comment>
<accession>A0AAV6GRS1</accession>
<evidence type="ECO:0000313" key="3">
    <source>
        <dbReference type="Proteomes" id="UP000823561"/>
    </source>
</evidence>